<organism evidence="1">
    <name type="scientific">freshwater metagenome</name>
    <dbReference type="NCBI Taxonomy" id="449393"/>
    <lineage>
        <taxon>unclassified sequences</taxon>
        <taxon>metagenomes</taxon>
        <taxon>ecological metagenomes</taxon>
    </lineage>
</organism>
<dbReference type="AlphaFoldDB" id="A0A6J7ACV3"/>
<gene>
    <name evidence="1" type="ORF">UFOPK3164_01079</name>
    <name evidence="2" type="ORF">UFOPK3427_01402</name>
    <name evidence="3" type="ORF">UFOPK4112_00899</name>
</gene>
<dbReference type="Gene3D" id="3.10.180.10">
    <property type="entry name" value="2,3-Dihydroxybiphenyl 1,2-Dioxygenase, domain 1"/>
    <property type="match status" value="1"/>
</dbReference>
<dbReference type="EMBL" id="CAFBLT010000001">
    <property type="protein sequence ID" value="CAB4879555.1"/>
    <property type="molecule type" value="Genomic_DNA"/>
</dbReference>
<accession>A0A6J7ACV3</accession>
<sequence>MIHPFYPSGSPKMNHVAMSLPAELLNDANRKDIARFWEDVFGFTELEQMTIPDEKLILSCLQWDQFIFLIAEKEPMTCPRLDHFGFLVQTSEELQGVEDRAREYAKHDDRVDLIERIIDDQGVVKIHSMYVRYVLPMMCEIQWWEFAK</sequence>
<dbReference type="InterPro" id="IPR029068">
    <property type="entry name" value="Glyas_Bleomycin-R_OHBP_Dase"/>
</dbReference>
<dbReference type="SUPFAM" id="SSF54593">
    <property type="entry name" value="Glyoxalase/Bleomycin resistance protein/Dihydroxybiphenyl dioxygenase"/>
    <property type="match status" value="1"/>
</dbReference>
<reference evidence="1" key="1">
    <citation type="submission" date="2020-05" db="EMBL/GenBank/DDBJ databases">
        <authorList>
            <person name="Chiriac C."/>
            <person name="Salcher M."/>
            <person name="Ghai R."/>
            <person name="Kavagutti S V."/>
        </authorList>
    </citation>
    <scope>NUCLEOTIDE SEQUENCE</scope>
</reference>
<proteinExistence type="predicted"/>
<evidence type="ECO:0000313" key="3">
    <source>
        <dbReference type="EMBL" id="CAB5020701.1"/>
    </source>
</evidence>
<name>A0A6J7ACV3_9ZZZZ</name>
<evidence type="ECO:0000313" key="1">
    <source>
        <dbReference type="EMBL" id="CAB4830109.1"/>
    </source>
</evidence>
<protein>
    <submittedName>
        <fullName evidence="1">Unannotated protein</fullName>
    </submittedName>
</protein>
<dbReference type="EMBL" id="CAFABE010000048">
    <property type="protein sequence ID" value="CAB4830109.1"/>
    <property type="molecule type" value="Genomic_DNA"/>
</dbReference>
<dbReference type="EMBL" id="CAFBPM010000007">
    <property type="protein sequence ID" value="CAB5020701.1"/>
    <property type="molecule type" value="Genomic_DNA"/>
</dbReference>
<evidence type="ECO:0000313" key="2">
    <source>
        <dbReference type="EMBL" id="CAB4879555.1"/>
    </source>
</evidence>